<comment type="subcellular location">
    <subcellularLocation>
        <location evidence="1">Cell membrane</location>
        <topology evidence="1">Multi-pass membrane protein</topology>
    </subcellularLocation>
</comment>
<feature type="domain" description="Major facilitator superfamily (MFS) profile" evidence="12">
    <location>
        <begin position="22"/>
        <end position="427"/>
    </location>
</feature>
<dbReference type="KEGG" id="bkr:AAFP32_02080"/>
<dbReference type="AlphaFoldDB" id="A0AAU7UM32"/>
<dbReference type="EMBL" id="CP158281">
    <property type="protein sequence ID" value="XBV89544.1"/>
    <property type="molecule type" value="Genomic_DNA"/>
</dbReference>
<name>A0AAU7UM32_9MICO</name>
<feature type="transmembrane region" description="Helical" evidence="11">
    <location>
        <begin position="279"/>
        <end position="302"/>
    </location>
</feature>
<keyword evidence="5 11" id="KW-0812">Transmembrane</keyword>
<evidence type="ECO:0000256" key="11">
    <source>
        <dbReference type="SAM" id="Phobius"/>
    </source>
</evidence>
<evidence type="ECO:0000256" key="5">
    <source>
        <dbReference type="ARBA" id="ARBA00022692"/>
    </source>
</evidence>
<evidence type="ECO:0000313" key="13">
    <source>
        <dbReference type="EMBL" id="XBV89544.1"/>
    </source>
</evidence>
<keyword evidence="7 11" id="KW-1133">Transmembrane helix</keyword>
<dbReference type="InterPro" id="IPR020846">
    <property type="entry name" value="MFS_dom"/>
</dbReference>
<keyword evidence="3" id="KW-0813">Transport</keyword>
<evidence type="ECO:0000256" key="4">
    <source>
        <dbReference type="ARBA" id="ARBA00022475"/>
    </source>
</evidence>
<comment type="similarity">
    <text evidence="2">Belongs to the major facilitator superfamily. Metabolite:H+ Symporter (MHS) family (TC 2.A.1.6) family.</text>
</comment>
<dbReference type="GO" id="GO:0015293">
    <property type="term" value="F:symporter activity"/>
    <property type="evidence" value="ECO:0007669"/>
    <property type="project" value="UniProtKB-KW"/>
</dbReference>
<keyword evidence="6" id="KW-0769">Symport</keyword>
<feature type="transmembrane region" description="Helical" evidence="11">
    <location>
        <begin position="248"/>
        <end position="273"/>
    </location>
</feature>
<dbReference type="FunFam" id="1.20.1250.20:FF:000001">
    <property type="entry name" value="Dicarboxylate MFS transporter"/>
    <property type="match status" value="1"/>
</dbReference>
<evidence type="ECO:0000256" key="8">
    <source>
        <dbReference type="ARBA" id="ARBA00023136"/>
    </source>
</evidence>
<evidence type="ECO:0000259" key="12">
    <source>
        <dbReference type="PROSITE" id="PS50850"/>
    </source>
</evidence>
<dbReference type="Pfam" id="PF00083">
    <property type="entry name" value="Sugar_tr"/>
    <property type="match status" value="1"/>
</dbReference>
<evidence type="ECO:0000256" key="9">
    <source>
        <dbReference type="ARBA" id="ARBA00037295"/>
    </source>
</evidence>
<protein>
    <recommendedName>
        <fullName evidence="10">Putative proline/betaine transporter</fullName>
    </recommendedName>
</protein>
<evidence type="ECO:0000256" key="1">
    <source>
        <dbReference type="ARBA" id="ARBA00004651"/>
    </source>
</evidence>
<dbReference type="InterPro" id="IPR005828">
    <property type="entry name" value="MFS_sugar_transport-like"/>
</dbReference>
<proteinExistence type="inferred from homology"/>
<feature type="transmembrane region" description="Helical" evidence="11">
    <location>
        <begin position="314"/>
        <end position="334"/>
    </location>
</feature>
<sequence>MTADSADNSQSPSVDTAQLRRVSAGSLIGTAIEWYDYFVYGLIAALIFNELFFPAFDPKVGTIVAFLTFAIGFVVRPLGSIVFGHLGDKIGRRNTLIATVLIMGVSSGCIGLLPTYNTIGVWAPILLVVLRIIEGLSVGGEWGGAVLMVVEHAPPEKRALYGAMPQYGSPIGNLGSSGVVALVTLLPHEQFVAWGWRIPFLMSFVLMGIAIYIRLRVDESPEFKKIVKQDRTVKIPLVHVLRTNWRRVLIGVCASLVGSAPFYLLTTFIVNFGTETLQLAAGILLTGTMLGAVLEGIAIFFGGQLGDRFTPWKAVAGTALISVVLAFPLMAMVGTASPPLVILGIGIGIGLLGLPYGALGSMMTNMFPGNSRYTAVAVSYNVAGAIGGFAPSIALASVAIFSGTIWVTAVLLALSMLITAVGGMLAGRAALNDVSGS</sequence>
<evidence type="ECO:0000256" key="2">
    <source>
        <dbReference type="ARBA" id="ARBA00008240"/>
    </source>
</evidence>
<dbReference type="Gene3D" id="1.20.1250.20">
    <property type="entry name" value="MFS general substrate transporter like domains"/>
    <property type="match status" value="2"/>
</dbReference>
<comment type="function">
    <text evidence="9">May be a proton symporter involved in the uptake of osmolytes such as proline and glycine betaine.</text>
</comment>
<keyword evidence="4" id="KW-1003">Cell membrane</keyword>
<dbReference type="PANTHER" id="PTHR43045:SF1">
    <property type="entry name" value="SHIKIMATE TRANSPORTER"/>
    <property type="match status" value="1"/>
</dbReference>
<dbReference type="SUPFAM" id="SSF103473">
    <property type="entry name" value="MFS general substrate transporter"/>
    <property type="match status" value="1"/>
</dbReference>
<accession>A0AAU7UM32</accession>
<reference evidence="13" key="1">
    <citation type="submission" date="2024-06" db="EMBL/GenBank/DDBJ databases">
        <title>Brevibacterium koreense sp. nov., isolated from jogae-jeotgal, a Korean fermented seafood.</title>
        <authorList>
            <person name="Whon T.W."/>
            <person name="Nam S."/>
            <person name="Kim Y."/>
        </authorList>
    </citation>
    <scope>NUCLEOTIDE SEQUENCE</scope>
    <source>
        <strain evidence="13">CBA3109</strain>
    </source>
</reference>
<dbReference type="GO" id="GO:0005886">
    <property type="term" value="C:plasma membrane"/>
    <property type="evidence" value="ECO:0007669"/>
    <property type="project" value="UniProtKB-SubCell"/>
</dbReference>
<dbReference type="CDD" id="cd17369">
    <property type="entry name" value="MFS_ShiA_like"/>
    <property type="match status" value="1"/>
</dbReference>
<evidence type="ECO:0000256" key="6">
    <source>
        <dbReference type="ARBA" id="ARBA00022847"/>
    </source>
</evidence>
<evidence type="ECO:0000256" key="7">
    <source>
        <dbReference type="ARBA" id="ARBA00022989"/>
    </source>
</evidence>
<dbReference type="RefSeq" id="WP_350270426.1">
    <property type="nucleotide sequence ID" value="NZ_CP158281.1"/>
</dbReference>
<evidence type="ECO:0000256" key="10">
    <source>
        <dbReference type="ARBA" id="ARBA00039918"/>
    </source>
</evidence>
<dbReference type="PROSITE" id="PS50850">
    <property type="entry name" value="MFS"/>
    <property type="match status" value="1"/>
</dbReference>
<feature type="transmembrane region" description="Helical" evidence="11">
    <location>
        <begin position="62"/>
        <end position="83"/>
    </location>
</feature>
<feature type="transmembrane region" description="Helical" evidence="11">
    <location>
        <begin position="194"/>
        <end position="215"/>
    </location>
</feature>
<feature type="transmembrane region" description="Helical" evidence="11">
    <location>
        <begin position="406"/>
        <end position="431"/>
    </location>
</feature>
<keyword evidence="8 11" id="KW-0472">Membrane</keyword>
<dbReference type="PANTHER" id="PTHR43045">
    <property type="entry name" value="SHIKIMATE TRANSPORTER"/>
    <property type="match status" value="1"/>
</dbReference>
<dbReference type="InterPro" id="IPR036259">
    <property type="entry name" value="MFS_trans_sf"/>
</dbReference>
<feature type="transmembrane region" description="Helical" evidence="11">
    <location>
        <begin position="95"/>
        <end position="116"/>
    </location>
</feature>
<evidence type="ECO:0000256" key="3">
    <source>
        <dbReference type="ARBA" id="ARBA00022448"/>
    </source>
</evidence>
<organism evidence="13">
    <name type="scientific">Brevibacterium koreense</name>
    <dbReference type="NCBI Taxonomy" id="3140787"/>
    <lineage>
        <taxon>Bacteria</taxon>
        <taxon>Bacillati</taxon>
        <taxon>Actinomycetota</taxon>
        <taxon>Actinomycetes</taxon>
        <taxon>Micrococcales</taxon>
        <taxon>Brevibacteriaceae</taxon>
        <taxon>Brevibacterium</taxon>
    </lineage>
</organism>
<feature type="transmembrane region" description="Helical" evidence="11">
    <location>
        <begin position="340"/>
        <end position="359"/>
    </location>
</feature>
<gene>
    <name evidence="13" type="ORF">AAFP32_02080</name>
</gene>
<feature type="transmembrane region" description="Helical" evidence="11">
    <location>
        <begin position="380"/>
        <end position="400"/>
    </location>
</feature>